<evidence type="ECO:0000313" key="3">
    <source>
        <dbReference type="EMBL" id="KAB0663802.1"/>
    </source>
</evidence>
<accession>A0A7J4ZM98</accession>
<evidence type="ECO:0000256" key="1">
    <source>
        <dbReference type="SAM" id="Phobius"/>
    </source>
</evidence>
<dbReference type="InterPro" id="IPR013424">
    <property type="entry name" value="Ice-binding_C"/>
</dbReference>
<keyword evidence="1" id="KW-1133">Transmembrane helix</keyword>
<feature type="transmembrane region" description="Helical" evidence="1">
    <location>
        <begin position="32"/>
        <end position="51"/>
    </location>
</feature>
<evidence type="ECO:0000313" key="4">
    <source>
        <dbReference type="Proteomes" id="UP000420562"/>
    </source>
</evidence>
<reference evidence="3 4" key="1">
    <citation type="submission" date="2019-09" db="EMBL/GenBank/DDBJ databases">
        <title>Geobacter sp. Red96, a novel strain isolated from paddy soil.</title>
        <authorList>
            <person name="Xu Z."/>
            <person name="Masuda Y."/>
            <person name="Itoh H."/>
            <person name="Senoo K."/>
        </authorList>
    </citation>
    <scope>NUCLEOTIDE SEQUENCE [LARGE SCALE GENOMIC DNA]</scope>
    <source>
        <strain evidence="3 4">Red96</strain>
    </source>
</reference>
<organism evidence="3 4">
    <name type="scientific">Oryzomonas japonica</name>
    <dbReference type="NCBI Taxonomy" id="2603858"/>
    <lineage>
        <taxon>Bacteria</taxon>
        <taxon>Pseudomonadati</taxon>
        <taxon>Thermodesulfobacteriota</taxon>
        <taxon>Desulfuromonadia</taxon>
        <taxon>Geobacterales</taxon>
        <taxon>Geobacteraceae</taxon>
        <taxon>Oryzomonas</taxon>
    </lineage>
</organism>
<sequence length="61" mass="6516">MKKITELLAGGALILGLNTVASAYTIDYSQAVPEPGTMVLLGIGMFALVVYSKRRMNNLEA</sequence>
<keyword evidence="1" id="KW-0472">Membrane</keyword>
<keyword evidence="4" id="KW-1185">Reference proteome</keyword>
<feature type="domain" description="Ice-binding protein C-terminal" evidence="2">
    <location>
        <begin position="31"/>
        <end position="55"/>
    </location>
</feature>
<dbReference type="Proteomes" id="UP000420562">
    <property type="component" value="Unassembled WGS sequence"/>
</dbReference>
<dbReference type="NCBIfam" id="TIGR02595">
    <property type="entry name" value="PEP_CTERM"/>
    <property type="match status" value="1"/>
</dbReference>
<dbReference type="EMBL" id="VZQZ01000011">
    <property type="protein sequence ID" value="KAB0663802.1"/>
    <property type="molecule type" value="Genomic_DNA"/>
</dbReference>
<protein>
    <submittedName>
        <fullName evidence="3">PEP-CTERM sorting domain-containing protein</fullName>
    </submittedName>
</protein>
<evidence type="ECO:0000259" key="2">
    <source>
        <dbReference type="Pfam" id="PF07589"/>
    </source>
</evidence>
<name>A0A7J4ZM98_9BACT</name>
<dbReference type="RefSeq" id="WP_151129497.1">
    <property type="nucleotide sequence ID" value="NZ_VZQZ01000011.1"/>
</dbReference>
<dbReference type="Pfam" id="PF07589">
    <property type="entry name" value="PEP-CTERM"/>
    <property type="match status" value="1"/>
</dbReference>
<keyword evidence="1" id="KW-0812">Transmembrane</keyword>
<dbReference type="AlphaFoldDB" id="A0A7J4ZM98"/>
<proteinExistence type="predicted"/>
<comment type="caution">
    <text evidence="3">The sequence shown here is derived from an EMBL/GenBank/DDBJ whole genome shotgun (WGS) entry which is preliminary data.</text>
</comment>
<gene>
    <name evidence="3" type="ORF">F6V25_15330</name>
</gene>